<comment type="caution">
    <text evidence="2">The sequence shown here is derived from an EMBL/GenBank/DDBJ whole genome shotgun (WGS) entry which is preliminary data.</text>
</comment>
<evidence type="ECO:0000313" key="2">
    <source>
        <dbReference type="EMBL" id="KAJ1204521.1"/>
    </source>
</evidence>
<dbReference type="AlphaFoldDB" id="A0AAV7VW26"/>
<sequence length="158" mass="17864">MKNRYPGGKFKTMFENNTWTVARVKGTLVTVKRKDETVTRNILCFKLYHGERLESEGKERAESQVRENEVVWRPSSQGEAGLPSRPSPDNEEREGGDVASHREPDQGEETAHHDRYPEATNQEAIPRGGADRYNLRSCMSAPKKLNDYGGHYNPGGQC</sequence>
<feature type="compositionally biased region" description="Basic and acidic residues" evidence="1">
    <location>
        <begin position="53"/>
        <end position="70"/>
    </location>
</feature>
<protein>
    <submittedName>
        <fullName evidence="2">Uncharacterized protein</fullName>
    </submittedName>
</protein>
<proteinExistence type="predicted"/>
<feature type="compositionally biased region" description="Basic and acidic residues" evidence="1">
    <location>
        <begin position="88"/>
        <end position="117"/>
    </location>
</feature>
<gene>
    <name evidence="2" type="ORF">NDU88_008298</name>
</gene>
<reference evidence="2" key="1">
    <citation type="journal article" date="2022" name="bioRxiv">
        <title>Sequencing and chromosome-scale assembly of the giantPleurodeles waltlgenome.</title>
        <authorList>
            <person name="Brown T."/>
            <person name="Elewa A."/>
            <person name="Iarovenko S."/>
            <person name="Subramanian E."/>
            <person name="Araus A.J."/>
            <person name="Petzold A."/>
            <person name="Susuki M."/>
            <person name="Suzuki K.-i.T."/>
            <person name="Hayashi T."/>
            <person name="Toyoda A."/>
            <person name="Oliveira C."/>
            <person name="Osipova E."/>
            <person name="Leigh N.D."/>
            <person name="Simon A."/>
            <person name="Yun M.H."/>
        </authorList>
    </citation>
    <scope>NUCLEOTIDE SEQUENCE</scope>
    <source>
        <strain evidence="2">20211129_DDA</strain>
        <tissue evidence="2">Liver</tissue>
    </source>
</reference>
<feature type="region of interest" description="Disordered" evidence="1">
    <location>
        <begin position="53"/>
        <end position="130"/>
    </location>
</feature>
<keyword evidence="3" id="KW-1185">Reference proteome</keyword>
<organism evidence="2 3">
    <name type="scientific">Pleurodeles waltl</name>
    <name type="common">Iberian ribbed newt</name>
    <dbReference type="NCBI Taxonomy" id="8319"/>
    <lineage>
        <taxon>Eukaryota</taxon>
        <taxon>Metazoa</taxon>
        <taxon>Chordata</taxon>
        <taxon>Craniata</taxon>
        <taxon>Vertebrata</taxon>
        <taxon>Euteleostomi</taxon>
        <taxon>Amphibia</taxon>
        <taxon>Batrachia</taxon>
        <taxon>Caudata</taxon>
        <taxon>Salamandroidea</taxon>
        <taxon>Salamandridae</taxon>
        <taxon>Pleurodelinae</taxon>
        <taxon>Pleurodeles</taxon>
    </lineage>
</organism>
<dbReference type="Proteomes" id="UP001066276">
    <property type="component" value="Chromosome 2_1"/>
</dbReference>
<evidence type="ECO:0000256" key="1">
    <source>
        <dbReference type="SAM" id="MobiDB-lite"/>
    </source>
</evidence>
<name>A0AAV7VW26_PLEWA</name>
<dbReference type="EMBL" id="JANPWB010000003">
    <property type="protein sequence ID" value="KAJ1204521.1"/>
    <property type="molecule type" value="Genomic_DNA"/>
</dbReference>
<accession>A0AAV7VW26</accession>
<evidence type="ECO:0000313" key="3">
    <source>
        <dbReference type="Proteomes" id="UP001066276"/>
    </source>
</evidence>